<dbReference type="Proteomes" id="UP000639772">
    <property type="component" value="Chromosome 1"/>
</dbReference>
<dbReference type="SUPFAM" id="SSF57850">
    <property type="entry name" value="RING/U-box"/>
    <property type="match status" value="1"/>
</dbReference>
<dbReference type="PANTHER" id="PTHR46214">
    <property type="entry name" value="ZINC FINGER, RING-CH-TYPE"/>
    <property type="match status" value="1"/>
</dbReference>
<dbReference type="InterPro" id="IPR013083">
    <property type="entry name" value="Znf_RING/FYVE/PHD"/>
</dbReference>
<dbReference type="GO" id="GO:0008270">
    <property type="term" value="F:zinc ion binding"/>
    <property type="evidence" value="ECO:0007669"/>
    <property type="project" value="UniProtKB-KW"/>
</dbReference>
<evidence type="ECO:0000256" key="3">
    <source>
        <dbReference type="ARBA" id="ARBA00022833"/>
    </source>
</evidence>
<evidence type="ECO:0000259" key="5">
    <source>
        <dbReference type="PROSITE" id="PS51292"/>
    </source>
</evidence>
<dbReference type="AlphaFoldDB" id="A0A835VNG1"/>
<dbReference type="EMBL" id="JADCNM010000001">
    <property type="protein sequence ID" value="KAG0503545.1"/>
    <property type="molecule type" value="Genomic_DNA"/>
</dbReference>
<dbReference type="Pfam" id="PF12906">
    <property type="entry name" value="RINGv"/>
    <property type="match status" value="1"/>
</dbReference>
<keyword evidence="4" id="KW-1133">Transmembrane helix</keyword>
<dbReference type="SMART" id="SM00744">
    <property type="entry name" value="RINGv"/>
    <property type="match status" value="1"/>
</dbReference>
<accession>A0A835VNG1</accession>
<evidence type="ECO:0000313" key="6">
    <source>
        <dbReference type="EMBL" id="KAG0503545.1"/>
    </source>
</evidence>
<keyword evidence="3" id="KW-0862">Zinc</keyword>
<keyword evidence="4" id="KW-0472">Membrane</keyword>
<organism evidence="6 7">
    <name type="scientific">Vanilla planifolia</name>
    <name type="common">Vanilla</name>
    <dbReference type="NCBI Taxonomy" id="51239"/>
    <lineage>
        <taxon>Eukaryota</taxon>
        <taxon>Viridiplantae</taxon>
        <taxon>Streptophyta</taxon>
        <taxon>Embryophyta</taxon>
        <taxon>Tracheophyta</taxon>
        <taxon>Spermatophyta</taxon>
        <taxon>Magnoliopsida</taxon>
        <taxon>Liliopsida</taxon>
        <taxon>Asparagales</taxon>
        <taxon>Orchidaceae</taxon>
        <taxon>Vanilloideae</taxon>
        <taxon>Vanilleae</taxon>
        <taxon>Vanilla</taxon>
    </lineage>
</organism>
<feature type="domain" description="RING-CH-type" evidence="5">
    <location>
        <begin position="84"/>
        <end position="152"/>
    </location>
</feature>
<dbReference type="Gene3D" id="3.30.40.10">
    <property type="entry name" value="Zinc/RING finger domain, C3HC4 (zinc finger)"/>
    <property type="match status" value="1"/>
</dbReference>
<comment type="caution">
    <text evidence="6">The sequence shown here is derived from an EMBL/GenBank/DDBJ whole genome shotgun (WGS) entry which is preliminary data.</text>
</comment>
<keyword evidence="1" id="KW-0479">Metal-binding</keyword>
<protein>
    <recommendedName>
        <fullName evidence="5">RING-CH-type domain-containing protein</fullName>
    </recommendedName>
</protein>
<evidence type="ECO:0000256" key="2">
    <source>
        <dbReference type="ARBA" id="ARBA00022771"/>
    </source>
</evidence>
<proteinExistence type="predicted"/>
<name>A0A835VNG1_VANPL</name>
<evidence type="ECO:0000313" key="7">
    <source>
        <dbReference type="Proteomes" id="UP000639772"/>
    </source>
</evidence>
<dbReference type="InterPro" id="IPR011016">
    <property type="entry name" value="Znf_RING-CH"/>
</dbReference>
<dbReference type="PROSITE" id="PS51292">
    <property type="entry name" value="ZF_RING_CH"/>
    <property type="match status" value="1"/>
</dbReference>
<keyword evidence="4" id="KW-0812">Transmembrane</keyword>
<dbReference type="PANTHER" id="PTHR46214:SF8">
    <property type="entry name" value="RING_FYVE_PHD ZINC FINGER SUPERFAMILY PROTEIN"/>
    <property type="match status" value="1"/>
</dbReference>
<feature type="transmembrane region" description="Helical" evidence="4">
    <location>
        <begin position="191"/>
        <end position="209"/>
    </location>
</feature>
<sequence length="213" mass="23321">MRCEEVIVGEDYKARESAGDITLPEVVVVTVNSEAVTASACGSGDGEVRRADAPAGALGEADGNVETETVKAKVVDLEMGGGIRETEGEKLCRICHLCAEMVGSAAEGWELIEIGCVCKGELGMAHRHCAEAWFRAKGNRLCEICGDCAKNIVPKEDRGFMEVWHEGRRRSGFGNGRTLPGRNGYWTSQRFCSFLVSFLVIAFILQWYFRESF</sequence>
<reference evidence="6 7" key="1">
    <citation type="journal article" date="2020" name="Nat. Food">
        <title>A phased Vanilla planifolia genome enables genetic improvement of flavour and production.</title>
        <authorList>
            <person name="Hasing T."/>
            <person name="Tang H."/>
            <person name="Brym M."/>
            <person name="Khazi F."/>
            <person name="Huang T."/>
            <person name="Chambers A.H."/>
        </authorList>
    </citation>
    <scope>NUCLEOTIDE SEQUENCE [LARGE SCALE GENOMIC DNA]</scope>
    <source>
        <tissue evidence="6">Leaf</tissue>
    </source>
</reference>
<evidence type="ECO:0000256" key="4">
    <source>
        <dbReference type="SAM" id="Phobius"/>
    </source>
</evidence>
<gene>
    <name evidence="6" type="ORF">HPP92_003617</name>
</gene>
<keyword evidence="2" id="KW-0863">Zinc-finger</keyword>
<dbReference type="OrthoDB" id="1734943at2759"/>
<evidence type="ECO:0000256" key="1">
    <source>
        <dbReference type="ARBA" id="ARBA00022723"/>
    </source>
</evidence>